<keyword evidence="2" id="KW-1185">Reference proteome</keyword>
<organism evidence="1 2">
    <name type="scientific">Shewanella pneumatophori</name>
    <dbReference type="NCBI Taxonomy" id="314092"/>
    <lineage>
        <taxon>Bacteria</taxon>
        <taxon>Pseudomonadati</taxon>
        <taxon>Pseudomonadota</taxon>
        <taxon>Gammaproteobacteria</taxon>
        <taxon>Alteromonadales</taxon>
        <taxon>Shewanellaceae</taxon>
        <taxon>Shewanella</taxon>
    </lineage>
</organism>
<evidence type="ECO:0008006" key="3">
    <source>
        <dbReference type="Google" id="ProtNLM"/>
    </source>
</evidence>
<proteinExistence type="predicted"/>
<dbReference type="RefSeq" id="WP_248950685.1">
    <property type="nucleotide sequence ID" value="NZ_JAKILB010000008.1"/>
</dbReference>
<gene>
    <name evidence="1" type="ORF">L2740_13515</name>
</gene>
<dbReference type="Proteomes" id="UP001139293">
    <property type="component" value="Unassembled WGS sequence"/>
</dbReference>
<evidence type="ECO:0000313" key="2">
    <source>
        <dbReference type="Proteomes" id="UP001139293"/>
    </source>
</evidence>
<accession>A0A9X2CGZ0</accession>
<evidence type="ECO:0000313" key="1">
    <source>
        <dbReference type="EMBL" id="MCL1139561.1"/>
    </source>
</evidence>
<name>A0A9X2CGZ0_9GAMM</name>
<reference evidence="1" key="1">
    <citation type="submission" date="2022-01" db="EMBL/GenBank/DDBJ databases">
        <title>Whole genome-based taxonomy of the Shewanellaceae.</title>
        <authorList>
            <person name="Martin-Rodriguez A.J."/>
        </authorList>
    </citation>
    <scope>NUCLEOTIDE SEQUENCE</scope>
    <source>
        <strain evidence="1">KCTC 23973</strain>
    </source>
</reference>
<dbReference type="EMBL" id="JAKILB010000008">
    <property type="protein sequence ID" value="MCL1139561.1"/>
    <property type="molecule type" value="Genomic_DNA"/>
</dbReference>
<dbReference type="AlphaFoldDB" id="A0A9X2CGZ0"/>
<comment type="caution">
    <text evidence="1">The sequence shown here is derived from an EMBL/GenBank/DDBJ whole genome shotgun (WGS) entry which is preliminary data.</text>
</comment>
<protein>
    <recommendedName>
        <fullName evidence="3">Antitoxin Xre/MbcA/ParS-like toxin-binding domain-containing protein</fullName>
    </recommendedName>
</protein>
<sequence length="129" mass="14600">MQNIDCTEPRVVRVGLKTVLDLLAKWNCNQQQIQALLKLPENFDALSVEASSFEEMSFSDEQVERVSYILNIHAGLRVAFSNQKNVYGFMSMVNHASPFNGMLPIDFICNGDRQCLQRLQAYIDGLINA</sequence>